<dbReference type="Proteomes" id="UP001500575">
    <property type="component" value="Unassembled WGS sequence"/>
</dbReference>
<keyword evidence="1" id="KW-0472">Membrane</keyword>
<keyword evidence="1" id="KW-1133">Transmembrane helix</keyword>
<evidence type="ECO:0000313" key="3">
    <source>
        <dbReference type="Proteomes" id="UP001500575"/>
    </source>
</evidence>
<protein>
    <submittedName>
        <fullName evidence="2">Uncharacterized protein</fullName>
    </submittedName>
</protein>
<dbReference type="EMBL" id="BAAAQQ010000014">
    <property type="protein sequence ID" value="GAA2133650.1"/>
    <property type="molecule type" value="Genomic_DNA"/>
</dbReference>
<sequence>MTTTSAPVATRRTPPLALALSGLLLTDLAGGLIAVASGVNDWSSAWGGSALLAAPLPMIAGQVVLTWLALRLRSRWAALPAALLALACLVSVASGFFDGGLGNDALAPAHAAFQAFLLAVTGVVGVLAAARVRAVTRKPAARLTCPAPACCSGSRRRGRGRS</sequence>
<feature type="transmembrane region" description="Helical" evidence="1">
    <location>
        <begin position="77"/>
        <end position="97"/>
    </location>
</feature>
<feature type="transmembrane region" description="Helical" evidence="1">
    <location>
        <begin position="50"/>
        <end position="70"/>
    </location>
</feature>
<gene>
    <name evidence="2" type="ORF">GCM10009843_39350</name>
</gene>
<proteinExistence type="predicted"/>
<accession>A0ABP5KPH6</accession>
<reference evidence="3" key="1">
    <citation type="journal article" date="2019" name="Int. J. Syst. Evol. Microbiol.">
        <title>The Global Catalogue of Microorganisms (GCM) 10K type strain sequencing project: providing services to taxonomists for standard genome sequencing and annotation.</title>
        <authorList>
            <consortium name="The Broad Institute Genomics Platform"/>
            <consortium name="The Broad Institute Genome Sequencing Center for Infectious Disease"/>
            <person name="Wu L."/>
            <person name="Ma J."/>
        </authorList>
    </citation>
    <scope>NUCLEOTIDE SEQUENCE [LARGE SCALE GENOMIC DNA]</scope>
    <source>
        <strain evidence="3">JCM 16021</strain>
    </source>
</reference>
<evidence type="ECO:0000313" key="2">
    <source>
        <dbReference type="EMBL" id="GAA2133650.1"/>
    </source>
</evidence>
<organism evidence="2 3">
    <name type="scientific">Nocardioides bigeumensis</name>
    <dbReference type="NCBI Taxonomy" id="433657"/>
    <lineage>
        <taxon>Bacteria</taxon>
        <taxon>Bacillati</taxon>
        <taxon>Actinomycetota</taxon>
        <taxon>Actinomycetes</taxon>
        <taxon>Propionibacteriales</taxon>
        <taxon>Nocardioidaceae</taxon>
        <taxon>Nocardioides</taxon>
    </lineage>
</organism>
<keyword evidence="1" id="KW-0812">Transmembrane</keyword>
<comment type="caution">
    <text evidence="2">The sequence shown here is derived from an EMBL/GenBank/DDBJ whole genome shotgun (WGS) entry which is preliminary data.</text>
</comment>
<feature type="transmembrane region" description="Helical" evidence="1">
    <location>
        <begin position="109"/>
        <end position="130"/>
    </location>
</feature>
<name>A0ABP5KPH6_9ACTN</name>
<evidence type="ECO:0000256" key="1">
    <source>
        <dbReference type="SAM" id="Phobius"/>
    </source>
</evidence>
<keyword evidence="3" id="KW-1185">Reference proteome</keyword>
<dbReference type="RefSeq" id="WP_344305568.1">
    <property type="nucleotide sequence ID" value="NZ_BAAAQQ010000014.1"/>
</dbReference>